<feature type="region of interest" description="Disordered" evidence="1">
    <location>
        <begin position="239"/>
        <end position="266"/>
    </location>
</feature>
<evidence type="ECO:0008006" key="4">
    <source>
        <dbReference type="Google" id="ProtNLM"/>
    </source>
</evidence>
<comment type="caution">
    <text evidence="2">The sequence shown here is derived from an EMBL/GenBank/DDBJ whole genome shotgun (WGS) entry which is preliminary data.</text>
</comment>
<proteinExistence type="predicted"/>
<dbReference type="EMBL" id="JADBGQ010000001">
    <property type="protein sequence ID" value="KAG5414780.1"/>
    <property type="molecule type" value="Genomic_DNA"/>
</dbReference>
<sequence>MAELSQISLLSYMNVTLMDYFPILELPEEIQALVVERVAGNSFTDLYGLRASCKSMKALAERSRVNHFYDVLSVPRKLNMPSELFKTCYAERNPSTLYMKGIQFFFTFNLQEEVLAFMKLAADAGYERIVYTYAMTNNIFWRDEEYFARFTRESVDRIGKLVQSLKWAWGLSHSDEFLAKRDEFISTIVPSFYSCQCVPVMERDWVMCSNYKGRGEIIILKGSYKLDQVSRDLRSGPTLAKSGTTTVARPQNQNGLRRTGVPRVPM</sequence>
<reference evidence="2 3" key="1">
    <citation type="submission" date="2021-03" db="EMBL/GenBank/DDBJ databases">
        <authorList>
            <person name="King G.J."/>
            <person name="Bancroft I."/>
            <person name="Baten A."/>
            <person name="Bloomfield J."/>
            <person name="Borpatragohain P."/>
            <person name="He Z."/>
            <person name="Irish N."/>
            <person name="Irwin J."/>
            <person name="Liu K."/>
            <person name="Mauleon R.P."/>
            <person name="Moore J."/>
            <person name="Morris R."/>
            <person name="Ostergaard L."/>
            <person name="Wang B."/>
            <person name="Wells R."/>
        </authorList>
    </citation>
    <scope>NUCLEOTIDE SEQUENCE [LARGE SCALE GENOMIC DNA]</scope>
    <source>
        <strain evidence="2">R-o-18</strain>
        <tissue evidence="2">Leaf</tissue>
    </source>
</reference>
<organism evidence="2 3">
    <name type="scientific">Brassica rapa subsp. trilocularis</name>
    <dbReference type="NCBI Taxonomy" id="1813537"/>
    <lineage>
        <taxon>Eukaryota</taxon>
        <taxon>Viridiplantae</taxon>
        <taxon>Streptophyta</taxon>
        <taxon>Embryophyta</taxon>
        <taxon>Tracheophyta</taxon>
        <taxon>Spermatophyta</taxon>
        <taxon>Magnoliopsida</taxon>
        <taxon>eudicotyledons</taxon>
        <taxon>Gunneridae</taxon>
        <taxon>Pentapetalae</taxon>
        <taxon>rosids</taxon>
        <taxon>malvids</taxon>
        <taxon>Brassicales</taxon>
        <taxon>Brassicaceae</taxon>
        <taxon>Brassiceae</taxon>
        <taxon>Brassica</taxon>
    </lineage>
</organism>
<dbReference type="PANTHER" id="PTHR33784:SF30">
    <property type="entry name" value="F-BOX DOMAIN-CONTAINING PROTEIN"/>
    <property type="match status" value="1"/>
</dbReference>
<dbReference type="PANTHER" id="PTHR33784">
    <property type="entry name" value="OS05G0482100 PROTEIN"/>
    <property type="match status" value="1"/>
</dbReference>
<evidence type="ECO:0000313" key="3">
    <source>
        <dbReference type="Proteomes" id="UP000823674"/>
    </source>
</evidence>
<accession>A0ABQ7NV94</accession>
<evidence type="ECO:0000313" key="2">
    <source>
        <dbReference type="EMBL" id="KAG5414780.1"/>
    </source>
</evidence>
<evidence type="ECO:0000256" key="1">
    <source>
        <dbReference type="SAM" id="MobiDB-lite"/>
    </source>
</evidence>
<dbReference type="Proteomes" id="UP000823674">
    <property type="component" value="Chromosome A01"/>
</dbReference>
<protein>
    <recommendedName>
        <fullName evidence="4">F-box domain-containing protein</fullName>
    </recommendedName>
</protein>
<keyword evidence="3" id="KW-1185">Reference proteome</keyword>
<dbReference type="InterPro" id="IPR040338">
    <property type="entry name" value="At1g67623-like"/>
</dbReference>
<name>A0ABQ7NV94_BRACM</name>
<gene>
    <name evidence="2" type="primary">A01g505450.1_BraROA</name>
    <name evidence="2" type="ORF">IGI04_002347</name>
</gene>
<feature type="compositionally biased region" description="Polar residues" evidence="1">
    <location>
        <begin position="241"/>
        <end position="256"/>
    </location>
</feature>